<keyword evidence="7 9" id="KW-0129">CBS domain</keyword>
<dbReference type="InterPro" id="IPR051676">
    <property type="entry name" value="UPF0053_domain"/>
</dbReference>
<dbReference type="Gene3D" id="3.30.465.10">
    <property type="match status" value="1"/>
</dbReference>
<feature type="transmembrane region" description="Helical" evidence="11">
    <location>
        <begin position="57"/>
        <end position="80"/>
    </location>
</feature>
<evidence type="ECO:0000256" key="7">
    <source>
        <dbReference type="ARBA" id="ARBA00023122"/>
    </source>
</evidence>
<dbReference type="PANTHER" id="PTHR43099">
    <property type="entry name" value="UPF0053 PROTEIN YRKA"/>
    <property type="match status" value="1"/>
</dbReference>
<dbReference type="InterPro" id="IPR005170">
    <property type="entry name" value="Transptr-assoc_dom"/>
</dbReference>
<evidence type="ECO:0000256" key="11">
    <source>
        <dbReference type="SAM" id="Phobius"/>
    </source>
</evidence>
<dbReference type="InterPro" id="IPR036318">
    <property type="entry name" value="FAD-bd_PCMH-like_sf"/>
</dbReference>
<evidence type="ECO:0000256" key="10">
    <source>
        <dbReference type="PROSITE-ProRule" id="PRU01193"/>
    </source>
</evidence>
<dbReference type="InterPro" id="IPR046342">
    <property type="entry name" value="CBS_dom_sf"/>
</dbReference>
<gene>
    <name evidence="14" type="ORF">OPR82_12195</name>
</gene>
<keyword evidence="5" id="KW-0677">Repeat</keyword>
<evidence type="ECO:0000256" key="6">
    <source>
        <dbReference type="ARBA" id="ARBA00022989"/>
    </source>
</evidence>
<evidence type="ECO:0000256" key="3">
    <source>
        <dbReference type="ARBA" id="ARBA00022475"/>
    </source>
</evidence>
<dbReference type="CDD" id="cd04590">
    <property type="entry name" value="CBS_pair_CorC_HlyC_assoc"/>
    <property type="match status" value="1"/>
</dbReference>
<evidence type="ECO:0000259" key="13">
    <source>
        <dbReference type="PROSITE" id="PS51846"/>
    </source>
</evidence>
<proteinExistence type="inferred from homology"/>
<dbReference type="Pfam" id="PF03471">
    <property type="entry name" value="CorC_HlyC"/>
    <property type="match status" value="1"/>
</dbReference>
<comment type="subcellular location">
    <subcellularLocation>
        <location evidence="1">Cell membrane</location>
        <topology evidence="1">Multi-pass membrane protein</topology>
    </subcellularLocation>
</comment>
<feature type="transmembrane region" description="Helical" evidence="11">
    <location>
        <begin position="100"/>
        <end position="121"/>
    </location>
</feature>
<feature type="domain" description="CNNM transmembrane" evidence="13">
    <location>
        <begin position="1"/>
        <end position="198"/>
    </location>
</feature>
<keyword evidence="15" id="KW-1185">Reference proteome</keyword>
<dbReference type="EMBL" id="JAPHAV010000005">
    <property type="protein sequence ID" value="MCX2697521.1"/>
    <property type="molecule type" value="Genomic_DNA"/>
</dbReference>
<dbReference type="Proteomes" id="UP001301216">
    <property type="component" value="Unassembled WGS sequence"/>
</dbReference>
<evidence type="ECO:0000256" key="4">
    <source>
        <dbReference type="ARBA" id="ARBA00022692"/>
    </source>
</evidence>
<comment type="similarity">
    <text evidence="2">Belongs to the UPF0053 family. Hemolysin C subfamily.</text>
</comment>
<dbReference type="InterPro" id="IPR016169">
    <property type="entry name" value="FAD-bd_PCMH_sub2"/>
</dbReference>
<dbReference type="InterPro" id="IPR002550">
    <property type="entry name" value="CNNM"/>
</dbReference>
<evidence type="ECO:0000313" key="14">
    <source>
        <dbReference type="EMBL" id="MCX2697521.1"/>
    </source>
</evidence>
<dbReference type="InterPro" id="IPR044751">
    <property type="entry name" value="Ion_transp-like_CBS"/>
</dbReference>
<dbReference type="SUPFAM" id="SSF56176">
    <property type="entry name" value="FAD-binding/transporter-associated domain-like"/>
    <property type="match status" value="1"/>
</dbReference>
<organism evidence="14 15">
    <name type="scientific">Ochrobactrum chromiisoli</name>
    <dbReference type="NCBI Taxonomy" id="2993941"/>
    <lineage>
        <taxon>Bacteria</taxon>
        <taxon>Pseudomonadati</taxon>
        <taxon>Pseudomonadota</taxon>
        <taxon>Alphaproteobacteria</taxon>
        <taxon>Hyphomicrobiales</taxon>
        <taxon>Brucellaceae</taxon>
        <taxon>Brucella/Ochrobactrum group</taxon>
        <taxon>Ochrobactrum</taxon>
    </lineage>
</organism>
<evidence type="ECO:0000256" key="9">
    <source>
        <dbReference type="PROSITE-ProRule" id="PRU00703"/>
    </source>
</evidence>
<evidence type="ECO:0000256" key="5">
    <source>
        <dbReference type="ARBA" id="ARBA00022737"/>
    </source>
</evidence>
<evidence type="ECO:0000259" key="12">
    <source>
        <dbReference type="PROSITE" id="PS51371"/>
    </source>
</evidence>
<dbReference type="PROSITE" id="PS51846">
    <property type="entry name" value="CNNM"/>
    <property type="match status" value="1"/>
</dbReference>
<dbReference type="InterPro" id="IPR000644">
    <property type="entry name" value="CBS_dom"/>
</dbReference>
<protein>
    <submittedName>
        <fullName evidence="14">Hemolysin family protein</fullName>
    </submittedName>
</protein>
<evidence type="ECO:0000256" key="8">
    <source>
        <dbReference type="ARBA" id="ARBA00023136"/>
    </source>
</evidence>
<feature type="domain" description="CBS" evidence="12">
    <location>
        <begin position="281"/>
        <end position="342"/>
    </location>
</feature>
<keyword evidence="8 10" id="KW-0472">Membrane</keyword>
<dbReference type="RefSeq" id="WP_265985067.1">
    <property type="nucleotide sequence ID" value="NZ_JAPHAV010000005.1"/>
</dbReference>
<dbReference type="Pfam" id="PF00571">
    <property type="entry name" value="CBS"/>
    <property type="match status" value="2"/>
</dbReference>
<feature type="transmembrane region" description="Helical" evidence="11">
    <location>
        <begin position="6"/>
        <end position="26"/>
    </location>
</feature>
<keyword evidence="3" id="KW-1003">Cell membrane</keyword>
<keyword evidence="4 10" id="KW-0812">Transmembrane</keyword>
<dbReference type="SUPFAM" id="SSF54631">
    <property type="entry name" value="CBS-domain pair"/>
    <property type="match status" value="1"/>
</dbReference>
<dbReference type="Gene3D" id="3.10.580.10">
    <property type="entry name" value="CBS-domain"/>
    <property type="match status" value="1"/>
</dbReference>
<dbReference type="PANTHER" id="PTHR43099:SF5">
    <property type="entry name" value="HLYC_CORC FAMILY TRANSPORTER"/>
    <property type="match status" value="1"/>
</dbReference>
<reference evidence="14 15" key="1">
    <citation type="submission" date="2022-11" db="EMBL/GenBank/DDBJ databases">
        <title>Brucella sp. YY2X, whole genome shotgun sequencing project.</title>
        <authorList>
            <person name="Yang Y."/>
        </authorList>
    </citation>
    <scope>NUCLEOTIDE SEQUENCE [LARGE SCALE GENOMIC DNA]</scope>
    <source>
        <strain evidence="14 15">YY2X</strain>
    </source>
</reference>
<evidence type="ECO:0000313" key="15">
    <source>
        <dbReference type="Proteomes" id="UP001301216"/>
    </source>
</evidence>
<dbReference type="Pfam" id="PF01595">
    <property type="entry name" value="CNNM"/>
    <property type="match status" value="1"/>
</dbReference>
<accession>A0ABT3QPI4</accession>
<feature type="domain" description="CBS" evidence="12">
    <location>
        <begin position="217"/>
        <end position="278"/>
    </location>
</feature>
<comment type="caution">
    <text evidence="14">The sequence shown here is derived from an EMBL/GenBank/DDBJ whole genome shotgun (WGS) entry which is preliminary data.</text>
</comment>
<keyword evidence="6 10" id="KW-1133">Transmembrane helix</keyword>
<evidence type="ECO:0000256" key="1">
    <source>
        <dbReference type="ARBA" id="ARBA00004651"/>
    </source>
</evidence>
<name>A0ABT3QPI4_9HYPH</name>
<evidence type="ECO:0000256" key="2">
    <source>
        <dbReference type="ARBA" id="ARBA00006446"/>
    </source>
</evidence>
<dbReference type="PROSITE" id="PS51371">
    <property type="entry name" value="CBS"/>
    <property type="match status" value="2"/>
</dbReference>
<sequence length="429" mass="46492">MLFEIVTVILLTVLNGVLAMSELAVVSSRPARLRVLADKGSLGARMAIELSENPGRFLSTVQIGITLVGILSGAFSGATLGARLSGWLLSQGISPSFADALGVGSVVVLITYLSLIVGELVPKQIALREPEVIASRVAPTMKMLSKMAAPLVWLLDNSGRLVLNLLGQSGKSGDGVTDEEIKSVLAEAQSAGVIETEESRMIAGVMRLADRTARGMMTPRLDVEMIDIGDSFEEICDQLQHSSRSRLPVRGDNSDEIIGVLQVRDFFNQLSLKGSVNIRDIVKDVPVVSDFSDALDVVEAIRGTPTHMVLVYDEYGHFEGLITAGDVMEAIIGAMQEDHVEELAIVRRNDGSYLVSGWMPIDEFSAFLHFEIDEGTEYSTVAGLALEEFKHLPEVGETFVKNGWIFEVVDLDGRRIDKLLVSAEHPISE</sequence>
<dbReference type="SMART" id="SM01091">
    <property type="entry name" value="CorC_HlyC"/>
    <property type="match status" value="1"/>
</dbReference>